<dbReference type="RefSeq" id="WP_407882683.1">
    <property type="nucleotide sequence ID" value="NZ_BQXO01000002.1"/>
</dbReference>
<gene>
    <name evidence="1" type="ORF">JCM31185_07180</name>
</gene>
<reference evidence="1 2" key="1">
    <citation type="submission" date="2022-03" db="EMBL/GenBank/DDBJ databases">
        <title>Draft genome sequence of Furfurilactobacillus curtus JCM 31185.</title>
        <authorList>
            <person name="Suzuki S."/>
            <person name="Endo A."/>
            <person name="Kajikawa A."/>
        </authorList>
    </citation>
    <scope>NUCLEOTIDE SEQUENCE [LARGE SCALE GENOMIC DNA]</scope>
    <source>
        <strain evidence="1 2">JCM 31185</strain>
    </source>
</reference>
<proteinExistence type="predicted"/>
<protein>
    <submittedName>
        <fullName evidence="1">Uncharacterized protein</fullName>
    </submittedName>
</protein>
<comment type="caution">
    <text evidence="1">The sequence shown here is derived from an EMBL/GenBank/DDBJ whole genome shotgun (WGS) entry which is preliminary data.</text>
</comment>
<dbReference type="EMBL" id="BQXO01000002">
    <property type="protein sequence ID" value="GKT05429.1"/>
    <property type="molecule type" value="Genomic_DNA"/>
</dbReference>
<name>A0ABQ5JQ00_9LACO</name>
<sequence>MYSDHDKIHVDPTKSALAVLGGNAKQTDESNQRYLKRQLTVYLEALLLVQQFNELETTRFELAQSDQIARILERVMIN</sequence>
<evidence type="ECO:0000313" key="2">
    <source>
        <dbReference type="Proteomes" id="UP001628078"/>
    </source>
</evidence>
<evidence type="ECO:0000313" key="1">
    <source>
        <dbReference type="EMBL" id="GKT05429.1"/>
    </source>
</evidence>
<dbReference type="Proteomes" id="UP001628078">
    <property type="component" value="Unassembled WGS sequence"/>
</dbReference>
<keyword evidence="2" id="KW-1185">Reference proteome</keyword>
<organism evidence="1 2">
    <name type="scientific">Furfurilactobacillus curtus</name>
    <dbReference type="NCBI Taxonomy" id="1746200"/>
    <lineage>
        <taxon>Bacteria</taxon>
        <taxon>Bacillati</taxon>
        <taxon>Bacillota</taxon>
        <taxon>Bacilli</taxon>
        <taxon>Lactobacillales</taxon>
        <taxon>Lactobacillaceae</taxon>
        <taxon>Furfurilactobacillus</taxon>
    </lineage>
</organism>
<accession>A0ABQ5JQ00</accession>